<dbReference type="InterPro" id="IPR027383">
    <property type="entry name" value="Znf_put"/>
</dbReference>
<organism evidence="5 6">
    <name type="scientific">Paenalkalicoccus suaedae</name>
    <dbReference type="NCBI Taxonomy" id="2592382"/>
    <lineage>
        <taxon>Bacteria</taxon>
        <taxon>Bacillati</taxon>
        <taxon>Bacillota</taxon>
        <taxon>Bacilli</taxon>
        <taxon>Bacillales</taxon>
        <taxon>Bacillaceae</taxon>
        <taxon>Paenalkalicoccus</taxon>
    </lineage>
</organism>
<keyword evidence="6" id="KW-1185">Reference proteome</keyword>
<feature type="domain" description="Putative zinc-finger" evidence="4">
    <location>
        <begin position="5"/>
        <end position="37"/>
    </location>
</feature>
<reference evidence="6" key="1">
    <citation type="submission" date="2019-07" db="EMBL/GenBank/DDBJ databases">
        <title>Bacillus alkalisoli sp. nov. isolated from saline soil.</title>
        <authorList>
            <person name="Sun J.-Q."/>
            <person name="Xu L."/>
        </authorList>
    </citation>
    <scope>NUCLEOTIDE SEQUENCE [LARGE SCALE GENOMIC DNA]</scope>
    <source>
        <strain evidence="6">M4U3P1</strain>
    </source>
</reference>
<keyword evidence="3" id="KW-0812">Transmembrane</keyword>
<comment type="similarity">
    <text evidence="1">Belongs to the zinc-associated anti-sigma factor (ZAS) superfamily. Anti-sigma-W factor family.</text>
</comment>
<proteinExistence type="inferred from homology"/>
<evidence type="ECO:0000256" key="3">
    <source>
        <dbReference type="SAM" id="Phobius"/>
    </source>
</evidence>
<dbReference type="KEGG" id="psua:FLK61_23860"/>
<sequence>MACSKETITLIHRYLDEELTSTEAKALEAHVASCPSCSEHLKELQRTVAIVQSSSHFKAPENLTANVMKQLPKQAQRKKWQHFLKRHPFALTAATFFLVFLLSLSSAIGGDSRDIVVQGDGQFIVNEAEGTVIVPEGERIEGNVVVRNGNIEVHGEVVGDITVINGRSMQASTQQITGEIEEINEIMERIWFETKGFFRDVLTFGDRERNEEE</sequence>
<keyword evidence="3" id="KW-0472">Membrane</keyword>
<evidence type="ECO:0000256" key="2">
    <source>
        <dbReference type="ARBA" id="ARBA00024438"/>
    </source>
</evidence>
<evidence type="ECO:0000259" key="4">
    <source>
        <dbReference type="Pfam" id="PF13490"/>
    </source>
</evidence>
<dbReference type="Proteomes" id="UP000318138">
    <property type="component" value="Chromosome"/>
</dbReference>
<evidence type="ECO:0000313" key="5">
    <source>
        <dbReference type="EMBL" id="QKS69825.1"/>
    </source>
</evidence>
<dbReference type="EMBL" id="CP041372">
    <property type="protein sequence ID" value="QKS69825.1"/>
    <property type="molecule type" value="Genomic_DNA"/>
</dbReference>
<evidence type="ECO:0000256" key="1">
    <source>
        <dbReference type="ARBA" id="ARBA00024353"/>
    </source>
</evidence>
<name>A0A859FC14_9BACI</name>
<gene>
    <name evidence="5" type="ORF">FLK61_23860</name>
</gene>
<keyword evidence="3" id="KW-1133">Transmembrane helix</keyword>
<dbReference type="Pfam" id="PF13490">
    <property type="entry name" value="zf-HC2"/>
    <property type="match status" value="1"/>
</dbReference>
<protein>
    <recommendedName>
        <fullName evidence="2">Anti-sigma-W factor RsiW</fullName>
    </recommendedName>
</protein>
<dbReference type="RefSeq" id="WP_176007870.1">
    <property type="nucleotide sequence ID" value="NZ_CP041372.2"/>
</dbReference>
<evidence type="ECO:0000313" key="6">
    <source>
        <dbReference type="Proteomes" id="UP000318138"/>
    </source>
</evidence>
<accession>A0A859FC14</accession>
<dbReference type="AlphaFoldDB" id="A0A859FC14"/>
<dbReference type="InterPro" id="IPR041916">
    <property type="entry name" value="Anti_sigma_zinc_sf"/>
</dbReference>
<feature type="transmembrane region" description="Helical" evidence="3">
    <location>
        <begin position="88"/>
        <end position="108"/>
    </location>
</feature>
<dbReference type="Gene3D" id="1.10.10.1320">
    <property type="entry name" value="Anti-sigma factor, zinc-finger domain"/>
    <property type="match status" value="1"/>
</dbReference>